<reference evidence="1 2" key="1">
    <citation type="submission" date="2019-09" db="EMBL/GenBank/DDBJ databases">
        <title>Hydrogenophaga aromatica sp. nov., isolated from a para-xylene-degrading enrichment culture.</title>
        <authorList>
            <person name="Tancsics A."/>
            <person name="Banerjee S."/>
        </authorList>
    </citation>
    <scope>NUCLEOTIDE SEQUENCE [LARGE SCALE GENOMIC DNA]</scope>
    <source>
        <strain evidence="1 2">D2P1</strain>
    </source>
</reference>
<evidence type="ECO:0000313" key="2">
    <source>
        <dbReference type="Proteomes" id="UP000545507"/>
    </source>
</evidence>
<dbReference type="AlphaFoldDB" id="A0A7Y8GY84"/>
<accession>A0A7Y8GY84</accession>
<organism evidence="1 2">
    <name type="scientific">Hydrogenophaga aromaticivorans</name>
    <dbReference type="NCBI Taxonomy" id="2610898"/>
    <lineage>
        <taxon>Bacteria</taxon>
        <taxon>Pseudomonadati</taxon>
        <taxon>Pseudomonadota</taxon>
        <taxon>Betaproteobacteria</taxon>
        <taxon>Burkholderiales</taxon>
        <taxon>Comamonadaceae</taxon>
        <taxon>Hydrogenophaga</taxon>
    </lineage>
</organism>
<proteinExistence type="predicted"/>
<gene>
    <name evidence="1" type="ORF">F3K02_17745</name>
</gene>
<dbReference type="Proteomes" id="UP000545507">
    <property type="component" value="Unassembled WGS sequence"/>
</dbReference>
<dbReference type="EMBL" id="VYGV01000016">
    <property type="protein sequence ID" value="NWF47080.1"/>
    <property type="molecule type" value="Genomic_DNA"/>
</dbReference>
<dbReference type="RefSeq" id="WP_177136982.1">
    <property type="nucleotide sequence ID" value="NZ_VYGV01000016.1"/>
</dbReference>
<name>A0A7Y8GY84_9BURK</name>
<sequence length="84" mass="9141">MTDFIIKKLKYDLSSNAGLTLVGQFLKRTESNKRVDHAFPLAGKGIINGDISKSHLGLLVQGKNDFDAIEALEAMSSVFCSPLD</sequence>
<comment type="caution">
    <text evidence="1">The sequence shown here is derived from an EMBL/GenBank/DDBJ whole genome shotgun (WGS) entry which is preliminary data.</text>
</comment>
<evidence type="ECO:0000313" key="1">
    <source>
        <dbReference type="EMBL" id="NWF47080.1"/>
    </source>
</evidence>
<keyword evidence="2" id="KW-1185">Reference proteome</keyword>
<protein>
    <submittedName>
        <fullName evidence="1">Uncharacterized protein</fullName>
    </submittedName>
</protein>